<keyword evidence="3" id="KW-1185">Reference proteome</keyword>
<reference evidence="2 3" key="1">
    <citation type="submission" date="2024-08" db="EMBL/GenBank/DDBJ databases">
        <title>Gnathostoma spinigerum genome.</title>
        <authorList>
            <person name="Gonzalez-Bertolin B."/>
            <person name="Monzon S."/>
            <person name="Zaballos A."/>
            <person name="Jimenez P."/>
            <person name="Dekumyoy P."/>
            <person name="Varona S."/>
            <person name="Cuesta I."/>
            <person name="Sumanam S."/>
            <person name="Adisakwattana P."/>
            <person name="Gasser R.B."/>
            <person name="Hernandez-Gonzalez A."/>
            <person name="Young N.D."/>
            <person name="Perteguer M.J."/>
        </authorList>
    </citation>
    <scope>NUCLEOTIDE SEQUENCE [LARGE SCALE GENOMIC DNA]</scope>
    <source>
        <strain evidence="2">AL3</strain>
        <tissue evidence="2">Liver</tissue>
    </source>
</reference>
<name>A0ABD6ELK7_9BILA</name>
<dbReference type="InterPro" id="IPR036291">
    <property type="entry name" value="NAD(P)-bd_dom_sf"/>
</dbReference>
<dbReference type="PANTHER" id="PTHR44147:SF2">
    <property type="entry name" value="DEHYDROGENASE_REDUCTASE SDR FAMILY MEMBER 1"/>
    <property type="match status" value="1"/>
</dbReference>
<organism evidence="2 3">
    <name type="scientific">Gnathostoma spinigerum</name>
    <dbReference type="NCBI Taxonomy" id="75299"/>
    <lineage>
        <taxon>Eukaryota</taxon>
        <taxon>Metazoa</taxon>
        <taxon>Ecdysozoa</taxon>
        <taxon>Nematoda</taxon>
        <taxon>Chromadorea</taxon>
        <taxon>Rhabditida</taxon>
        <taxon>Spirurina</taxon>
        <taxon>Gnathostomatomorpha</taxon>
        <taxon>Gnathostomatoidea</taxon>
        <taxon>Gnathostomatidae</taxon>
        <taxon>Gnathostoma</taxon>
    </lineage>
</organism>
<dbReference type="PANTHER" id="PTHR44147">
    <property type="entry name" value="DEHYDROGENASE/REDUCTASE SDR FAMILY MEMBER 1"/>
    <property type="match status" value="1"/>
</dbReference>
<dbReference type="PRINTS" id="PR00080">
    <property type="entry name" value="SDRFAMILY"/>
</dbReference>
<evidence type="ECO:0008006" key="4">
    <source>
        <dbReference type="Google" id="ProtNLM"/>
    </source>
</evidence>
<gene>
    <name evidence="2" type="ORF">AB6A40_004161</name>
</gene>
<evidence type="ECO:0000256" key="1">
    <source>
        <dbReference type="RuleBase" id="RU000363"/>
    </source>
</evidence>
<dbReference type="Pfam" id="PF00106">
    <property type="entry name" value="adh_short"/>
    <property type="match status" value="1"/>
</dbReference>
<comment type="caution">
    <text evidence="2">The sequence shown here is derived from an EMBL/GenBank/DDBJ whole genome shotgun (WGS) entry which is preliminary data.</text>
</comment>
<proteinExistence type="inferred from homology"/>
<dbReference type="Gene3D" id="3.40.50.720">
    <property type="entry name" value="NAD(P)-binding Rossmann-like Domain"/>
    <property type="match status" value="1"/>
</dbReference>
<dbReference type="InterPro" id="IPR002347">
    <property type="entry name" value="SDR_fam"/>
</dbReference>
<dbReference type="AlphaFoldDB" id="A0ABD6ELK7"/>
<evidence type="ECO:0000313" key="2">
    <source>
        <dbReference type="EMBL" id="MFH4977452.1"/>
    </source>
</evidence>
<accession>A0ABD6ELK7</accession>
<dbReference type="SUPFAM" id="SSF51735">
    <property type="entry name" value="NAD(P)-binding Rossmann-fold domains"/>
    <property type="match status" value="1"/>
</dbReference>
<protein>
    <recommendedName>
        <fullName evidence="4">Dehydrogenase/reductase SDR family member 1</fullName>
    </recommendedName>
</protein>
<comment type="similarity">
    <text evidence="1">Belongs to the short-chain dehydrogenases/reductases (SDR) family.</text>
</comment>
<sequence>MTFEKPLIGKVAVVTGASRGIGRGIALQLGEAGATVYVTGRPPHLSFQSECQQLPTLQKTAEEITDRGGKGVAAFVDHSNMSEVENLFRKVAAENHGTIDILVNNAFSAVSALSEVRGKKFWETDATLWDEVNNVGLRNHYFCSVYAARMMVASGHGLIVNVGSAGALKYFLNVPYGVGKCALDRMSADMAEELKDRNVAVISLWPGYVRTELCTKLAGEGKFDGTDLENYGGLSVSGESPEFSGKAVVALASDPCIMEKSGRTYTTGDLGITYGFKDVDGRSPPSLRSIKFLLSYLGYTGIASYFPNWIRVPGWILTVSSSRL</sequence>
<dbReference type="PRINTS" id="PR00081">
    <property type="entry name" value="GDHRDH"/>
</dbReference>
<dbReference type="EMBL" id="JBGFUD010002313">
    <property type="protein sequence ID" value="MFH4977452.1"/>
    <property type="molecule type" value="Genomic_DNA"/>
</dbReference>
<evidence type="ECO:0000313" key="3">
    <source>
        <dbReference type="Proteomes" id="UP001608902"/>
    </source>
</evidence>
<dbReference type="Proteomes" id="UP001608902">
    <property type="component" value="Unassembled WGS sequence"/>
</dbReference>